<evidence type="ECO:0000313" key="1">
    <source>
        <dbReference type="EMBL" id="MEQ2164922.1"/>
    </source>
</evidence>
<comment type="caution">
    <text evidence="1">The sequence shown here is derived from an EMBL/GenBank/DDBJ whole genome shotgun (WGS) entry which is preliminary data.</text>
</comment>
<keyword evidence="2" id="KW-1185">Reference proteome</keyword>
<name>A0ABV0N3R2_9TELE</name>
<protein>
    <submittedName>
        <fullName evidence="1">Uncharacterized protein</fullName>
    </submittedName>
</protein>
<proteinExistence type="predicted"/>
<reference evidence="1 2" key="1">
    <citation type="submission" date="2021-06" db="EMBL/GenBank/DDBJ databases">
        <authorList>
            <person name="Palmer J.M."/>
        </authorList>
    </citation>
    <scope>NUCLEOTIDE SEQUENCE [LARGE SCALE GENOMIC DNA]</scope>
    <source>
        <strain evidence="1 2">GA_2019</strain>
        <tissue evidence="1">Muscle</tissue>
    </source>
</reference>
<evidence type="ECO:0000313" key="2">
    <source>
        <dbReference type="Proteomes" id="UP001476798"/>
    </source>
</evidence>
<dbReference type="EMBL" id="JAHRIO010020725">
    <property type="protein sequence ID" value="MEQ2164922.1"/>
    <property type="molecule type" value="Genomic_DNA"/>
</dbReference>
<accession>A0ABV0N3R2</accession>
<organism evidence="1 2">
    <name type="scientific">Goodea atripinnis</name>
    <dbReference type="NCBI Taxonomy" id="208336"/>
    <lineage>
        <taxon>Eukaryota</taxon>
        <taxon>Metazoa</taxon>
        <taxon>Chordata</taxon>
        <taxon>Craniata</taxon>
        <taxon>Vertebrata</taxon>
        <taxon>Euteleostomi</taxon>
        <taxon>Actinopterygii</taxon>
        <taxon>Neopterygii</taxon>
        <taxon>Teleostei</taxon>
        <taxon>Neoteleostei</taxon>
        <taxon>Acanthomorphata</taxon>
        <taxon>Ovalentaria</taxon>
        <taxon>Atherinomorphae</taxon>
        <taxon>Cyprinodontiformes</taxon>
        <taxon>Goodeidae</taxon>
        <taxon>Goodea</taxon>
    </lineage>
</organism>
<gene>
    <name evidence="1" type="ORF">GOODEAATRI_011771</name>
</gene>
<sequence>MVDCLPWIMLGLRFAEEDLGASPAELVVTAQTSCCGYPSSMVLTNCCPLLRNSHQLSELKYSSAPPCRPQPRPQFRAFRGLYIVIGLCCL</sequence>
<dbReference type="Proteomes" id="UP001476798">
    <property type="component" value="Unassembled WGS sequence"/>
</dbReference>